<dbReference type="GO" id="GO:0006606">
    <property type="term" value="P:protein import into nucleus"/>
    <property type="evidence" value="ECO:0007669"/>
    <property type="project" value="TreeGrafter"/>
</dbReference>
<dbReference type="SUPFAM" id="SSF48371">
    <property type="entry name" value="ARM repeat"/>
    <property type="match status" value="1"/>
</dbReference>
<dbReference type="EMBL" id="CM007382">
    <property type="protein sequence ID" value="ONK77596.1"/>
    <property type="molecule type" value="Genomic_DNA"/>
</dbReference>
<organism evidence="4 5">
    <name type="scientific">Asparagus officinalis</name>
    <name type="common">Garden asparagus</name>
    <dbReference type="NCBI Taxonomy" id="4686"/>
    <lineage>
        <taxon>Eukaryota</taxon>
        <taxon>Viridiplantae</taxon>
        <taxon>Streptophyta</taxon>
        <taxon>Embryophyta</taxon>
        <taxon>Tracheophyta</taxon>
        <taxon>Spermatophyta</taxon>
        <taxon>Magnoliopsida</taxon>
        <taxon>Liliopsida</taxon>
        <taxon>Asparagales</taxon>
        <taxon>Asparagaceae</taxon>
        <taxon>Asparagoideae</taxon>
        <taxon>Asparagus</taxon>
    </lineage>
</organism>
<comment type="subcellular location">
    <subcellularLocation>
        <location evidence="1">Cytoplasm</location>
    </subcellularLocation>
</comment>
<dbReference type="AlphaFoldDB" id="A0A5P1FH13"/>
<protein>
    <submittedName>
        <fullName evidence="4">Uncharacterized protein</fullName>
    </submittedName>
</protein>
<evidence type="ECO:0000256" key="3">
    <source>
        <dbReference type="ARBA" id="ARBA00022927"/>
    </source>
</evidence>
<accession>A0A5P1FH13</accession>
<dbReference type="GO" id="GO:0005829">
    <property type="term" value="C:cytosol"/>
    <property type="evidence" value="ECO:0007669"/>
    <property type="project" value="TreeGrafter"/>
</dbReference>
<name>A0A5P1FH13_ASPOF</name>
<keyword evidence="3" id="KW-0653">Protein transport</keyword>
<gene>
    <name evidence="4" type="ORF">A4U43_C02F8320</name>
</gene>
<keyword evidence="2" id="KW-0963">Cytoplasm</keyword>
<keyword evidence="5" id="KW-1185">Reference proteome</keyword>
<dbReference type="InterPro" id="IPR011989">
    <property type="entry name" value="ARM-like"/>
</dbReference>
<dbReference type="Proteomes" id="UP000243459">
    <property type="component" value="Chromosome 2"/>
</dbReference>
<dbReference type="Gramene" id="ONK77596">
    <property type="protein sequence ID" value="ONK77596"/>
    <property type="gene ID" value="A4U43_C02F8320"/>
</dbReference>
<dbReference type="InterPro" id="IPR036322">
    <property type="entry name" value="WD40_repeat_dom_sf"/>
</dbReference>
<dbReference type="PANTHER" id="PTHR10997:SF18">
    <property type="entry name" value="D-IMPORTIN 7_RANBP7"/>
    <property type="match status" value="1"/>
</dbReference>
<evidence type="ECO:0000313" key="4">
    <source>
        <dbReference type="EMBL" id="ONK77596.1"/>
    </source>
</evidence>
<dbReference type="GO" id="GO:0005635">
    <property type="term" value="C:nuclear envelope"/>
    <property type="evidence" value="ECO:0007669"/>
    <property type="project" value="TreeGrafter"/>
</dbReference>
<keyword evidence="3" id="KW-0813">Transport</keyword>
<sequence length="147" mass="16580">MGKQGGGVQLGECIKTLIHADYPEQWPSLLHWITCNLQLQDQQVYGALYVLRILSRKYEVITSRESNPTILSCPATILRLCNVCCVAREQSNHPLLSCNNSSALQSFIHALCFSPNRYWLRVATQESVKIWDMETGEQVYCSGSEAN</sequence>
<proteinExistence type="predicted"/>
<evidence type="ECO:0000256" key="1">
    <source>
        <dbReference type="ARBA" id="ARBA00004496"/>
    </source>
</evidence>
<dbReference type="InterPro" id="IPR016024">
    <property type="entry name" value="ARM-type_fold"/>
</dbReference>
<dbReference type="PANTHER" id="PTHR10997">
    <property type="entry name" value="IMPORTIN-7, 8, 11"/>
    <property type="match status" value="1"/>
</dbReference>
<dbReference type="SUPFAM" id="SSF50978">
    <property type="entry name" value="WD40 repeat-like"/>
    <property type="match status" value="1"/>
</dbReference>
<dbReference type="Gene3D" id="1.25.10.10">
    <property type="entry name" value="Leucine-rich Repeat Variant"/>
    <property type="match status" value="1"/>
</dbReference>
<reference evidence="5" key="1">
    <citation type="journal article" date="2017" name="Nat. Commun.">
        <title>The asparagus genome sheds light on the origin and evolution of a young Y chromosome.</title>
        <authorList>
            <person name="Harkess A."/>
            <person name="Zhou J."/>
            <person name="Xu C."/>
            <person name="Bowers J.E."/>
            <person name="Van der Hulst R."/>
            <person name="Ayyampalayam S."/>
            <person name="Mercati F."/>
            <person name="Riccardi P."/>
            <person name="McKain M.R."/>
            <person name="Kakrana A."/>
            <person name="Tang H."/>
            <person name="Ray J."/>
            <person name="Groenendijk J."/>
            <person name="Arikit S."/>
            <person name="Mathioni S.M."/>
            <person name="Nakano M."/>
            <person name="Shan H."/>
            <person name="Telgmann-Rauber A."/>
            <person name="Kanno A."/>
            <person name="Yue Z."/>
            <person name="Chen H."/>
            <person name="Li W."/>
            <person name="Chen Y."/>
            <person name="Xu X."/>
            <person name="Zhang Y."/>
            <person name="Luo S."/>
            <person name="Chen H."/>
            <person name="Gao J."/>
            <person name="Mao Z."/>
            <person name="Pires J.C."/>
            <person name="Luo M."/>
            <person name="Kudrna D."/>
            <person name="Wing R.A."/>
            <person name="Meyers B.C."/>
            <person name="Yi K."/>
            <person name="Kong H."/>
            <person name="Lavrijsen P."/>
            <person name="Sunseri F."/>
            <person name="Falavigna A."/>
            <person name="Ye Y."/>
            <person name="Leebens-Mack J.H."/>
            <person name="Chen G."/>
        </authorList>
    </citation>
    <scope>NUCLEOTIDE SEQUENCE [LARGE SCALE GENOMIC DNA]</scope>
    <source>
        <strain evidence="5">cv. DH0086</strain>
    </source>
</reference>
<evidence type="ECO:0000313" key="5">
    <source>
        <dbReference type="Proteomes" id="UP000243459"/>
    </source>
</evidence>
<evidence type="ECO:0000256" key="2">
    <source>
        <dbReference type="ARBA" id="ARBA00022490"/>
    </source>
</evidence>